<keyword evidence="1" id="KW-1133">Transmembrane helix</keyword>
<dbReference type="Gramene" id="Pp3c17_6741V3.1">
    <property type="protein sequence ID" value="PAC:32905735.CDS.1"/>
    <property type="gene ID" value="Pp3c17_6741"/>
</dbReference>
<dbReference type="Proteomes" id="UP000006727">
    <property type="component" value="Chromosome 17"/>
</dbReference>
<dbReference type="Gramene" id="Pp3c17_6730V3.1">
    <property type="protein sequence ID" value="PAC:32907835.CDS.1"/>
    <property type="gene ID" value="Pp3c17_6730"/>
</dbReference>
<evidence type="ECO:0000313" key="3">
    <source>
        <dbReference type="EnsemblPlants" id="PAC:32905735.CDS.1"/>
    </source>
</evidence>
<dbReference type="EnsemblPlants" id="Pp3c17_6730V3.1">
    <property type="protein sequence ID" value="PAC:32907835.CDS.1"/>
    <property type="gene ID" value="Pp3c17_6730"/>
</dbReference>
<proteinExistence type="predicted"/>
<keyword evidence="4" id="KW-1185">Reference proteome</keyword>
<dbReference type="EMBL" id="ABEU02000017">
    <property type="protein sequence ID" value="PNR35889.1"/>
    <property type="molecule type" value="Genomic_DNA"/>
</dbReference>
<feature type="transmembrane region" description="Helical" evidence="1">
    <location>
        <begin position="38"/>
        <end position="59"/>
    </location>
</feature>
<sequence>MDDGVLLGHSVYCVAPIGEGALPLLQGSFVECPEAGRVGFLVLMCMYTGMLVCVFRGNIAEFTTPPLTSVRLDMATSSFPVAYIEFLSVPLLRLCGIIGPWDSTPQRRGTCCLECVLALFFVWVAQ</sequence>
<name>A0A2K1J2Y8_PHYPA</name>
<keyword evidence="1" id="KW-0812">Transmembrane</keyword>
<organism evidence="2">
    <name type="scientific">Physcomitrium patens</name>
    <name type="common">Spreading-leaved earth moss</name>
    <name type="synonym">Physcomitrella patens</name>
    <dbReference type="NCBI Taxonomy" id="3218"/>
    <lineage>
        <taxon>Eukaryota</taxon>
        <taxon>Viridiplantae</taxon>
        <taxon>Streptophyta</taxon>
        <taxon>Embryophyta</taxon>
        <taxon>Bryophyta</taxon>
        <taxon>Bryophytina</taxon>
        <taxon>Bryopsida</taxon>
        <taxon>Funariidae</taxon>
        <taxon>Funariales</taxon>
        <taxon>Funariaceae</taxon>
        <taxon>Physcomitrium</taxon>
    </lineage>
</organism>
<dbReference type="InParanoid" id="A0A2K1J2Y8"/>
<reference evidence="2 4" key="1">
    <citation type="journal article" date="2008" name="Science">
        <title>The Physcomitrella genome reveals evolutionary insights into the conquest of land by plants.</title>
        <authorList>
            <person name="Rensing S."/>
            <person name="Lang D."/>
            <person name="Zimmer A."/>
            <person name="Terry A."/>
            <person name="Salamov A."/>
            <person name="Shapiro H."/>
            <person name="Nishiyama T."/>
            <person name="Perroud P.-F."/>
            <person name="Lindquist E."/>
            <person name="Kamisugi Y."/>
            <person name="Tanahashi T."/>
            <person name="Sakakibara K."/>
            <person name="Fujita T."/>
            <person name="Oishi K."/>
            <person name="Shin-I T."/>
            <person name="Kuroki Y."/>
            <person name="Toyoda A."/>
            <person name="Suzuki Y."/>
            <person name="Hashimoto A."/>
            <person name="Yamaguchi K."/>
            <person name="Sugano A."/>
            <person name="Kohara Y."/>
            <person name="Fujiyama A."/>
            <person name="Anterola A."/>
            <person name="Aoki S."/>
            <person name="Ashton N."/>
            <person name="Barbazuk W.B."/>
            <person name="Barker E."/>
            <person name="Bennetzen J."/>
            <person name="Bezanilla M."/>
            <person name="Blankenship R."/>
            <person name="Cho S.H."/>
            <person name="Dutcher S."/>
            <person name="Estelle M."/>
            <person name="Fawcett J.A."/>
            <person name="Gundlach H."/>
            <person name="Hanada K."/>
            <person name="Heyl A."/>
            <person name="Hicks K.A."/>
            <person name="Hugh J."/>
            <person name="Lohr M."/>
            <person name="Mayer K."/>
            <person name="Melkozernov A."/>
            <person name="Murata T."/>
            <person name="Nelson D."/>
            <person name="Pils B."/>
            <person name="Prigge M."/>
            <person name="Reiss B."/>
            <person name="Renner T."/>
            <person name="Rombauts S."/>
            <person name="Rushton P."/>
            <person name="Sanderfoot A."/>
            <person name="Schween G."/>
            <person name="Shiu S.-H."/>
            <person name="Stueber K."/>
            <person name="Theodoulou F.L."/>
            <person name="Tu H."/>
            <person name="Van de Peer Y."/>
            <person name="Verrier P.J."/>
            <person name="Waters E."/>
            <person name="Wood A."/>
            <person name="Yang L."/>
            <person name="Cove D."/>
            <person name="Cuming A."/>
            <person name="Hasebe M."/>
            <person name="Lucas S."/>
            <person name="Mishler D.B."/>
            <person name="Reski R."/>
            <person name="Grigoriev I."/>
            <person name="Quatrano R.S."/>
            <person name="Boore J.L."/>
        </authorList>
    </citation>
    <scope>NUCLEOTIDE SEQUENCE [LARGE SCALE GENOMIC DNA]</scope>
    <source>
        <strain evidence="3 4">cv. Gransden 2004</strain>
    </source>
</reference>
<gene>
    <name evidence="2" type="ORF">PHYPA_021739</name>
</gene>
<evidence type="ECO:0000313" key="4">
    <source>
        <dbReference type="Proteomes" id="UP000006727"/>
    </source>
</evidence>
<accession>A0A2K1J2Y8</accession>
<evidence type="ECO:0000256" key="1">
    <source>
        <dbReference type="SAM" id="Phobius"/>
    </source>
</evidence>
<evidence type="ECO:0000313" key="2">
    <source>
        <dbReference type="EMBL" id="PNR35889.1"/>
    </source>
</evidence>
<reference evidence="3" key="3">
    <citation type="submission" date="2020-12" db="UniProtKB">
        <authorList>
            <consortium name="EnsemblPlants"/>
        </authorList>
    </citation>
    <scope>IDENTIFICATION</scope>
</reference>
<dbReference type="EnsemblPlants" id="Pp3c17_6741V3.1">
    <property type="protein sequence ID" value="PAC:32905735.CDS.1"/>
    <property type="gene ID" value="Pp3c17_6741"/>
</dbReference>
<reference evidence="2 4" key="2">
    <citation type="journal article" date="2018" name="Plant J.">
        <title>The Physcomitrella patens chromosome-scale assembly reveals moss genome structure and evolution.</title>
        <authorList>
            <person name="Lang D."/>
            <person name="Ullrich K.K."/>
            <person name="Murat F."/>
            <person name="Fuchs J."/>
            <person name="Jenkins J."/>
            <person name="Haas F.B."/>
            <person name="Piednoel M."/>
            <person name="Gundlach H."/>
            <person name="Van Bel M."/>
            <person name="Meyberg R."/>
            <person name="Vives C."/>
            <person name="Morata J."/>
            <person name="Symeonidi A."/>
            <person name="Hiss M."/>
            <person name="Muchero W."/>
            <person name="Kamisugi Y."/>
            <person name="Saleh O."/>
            <person name="Blanc G."/>
            <person name="Decker E.L."/>
            <person name="van Gessel N."/>
            <person name="Grimwood J."/>
            <person name="Hayes R.D."/>
            <person name="Graham S.W."/>
            <person name="Gunter L.E."/>
            <person name="McDaniel S.F."/>
            <person name="Hoernstein S.N.W."/>
            <person name="Larsson A."/>
            <person name="Li F.W."/>
            <person name="Perroud P.F."/>
            <person name="Phillips J."/>
            <person name="Ranjan P."/>
            <person name="Rokshar D.S."/>
            <person name="Rothfels C.J."/>
            <person name="Schneider L."/>
            <person name="Shu S."/>
            <person name="Stevenson D.W."/>
            <person name="Thummler F."/>
            <person name="Tillich M."/>
            <person name="Villarreal Aguilar J.C."/>
            <person name="Widiez T."/>
            <person name="Wong G.K."/>
            <person name="Wymore A."/>
            <person name="Zhang Y."/>
            <person name="Zimmer A.D."/>
            <person name="Quatrano R.S."/>
            <person name="Mayer K.F.X."/>
            <person name="Goodstein D."/>
            <person name="Casacuberta J.M."/>
            <person name="Vandepoele K."/>
            <person name="Reski R."/>
            <person name="Cuming A.C."/>
            <person name="Tuskan G.A."/>
            <person name="Maumus F."/>
            <person name="Salse J."/>
            <person name="Schmutz J."/>
            <person name="Rensing S.A."/>
        </authorList>
    </citation>
    <scope>NUCLEOTIDE SEQUENCE [LARGE SCALE GENOMIC DNA]</scope>
    <source>
        <strain evidence="3 4">cv. Gransden 2004</strain>
    </source>
</reference>
<keyword evidence="1" id="KW-0472">Membrane</keyword>
<protein>
    <submittedName>
        <fullName evidence="2 3">Uncharacterized protein</fullName>
    </submittedName>
</protein>
<dbReference type="AlphaFoldDB" id="A0A2K1J2Y8"/>